<comment type="caution">
    <text evidence="1">The sequence shown here is derived from an EMBL/GenBank/DDBJ whole genome shotgun (WGS) entry which is preliminary data.</text>
</comment>
<evidence type="ECO:0000313" key="1">
    <source>
        <dbReference type="EMBL" id="KAF7365910.1"/>
    </source>
</evidence>
<gene>
    <name evidence="1" type="ORF">MVEN_00466000</name>
</gene>
<accession>A0A8H6YRK0</accession>
<dbReference type="AlphaFoldDB" id="A0A8H6YRK0"/>
<dbReference type="Proteomes" id="UP000620124">
    <property type="component" value="Unassembled WGS sequence"/>
</dbReference>
<name>A0A8H6YRK0_9AGAR</name>
<reference evidence="1" key="1">
    <citation type="submission" date="2020-05" db="EMBL/GenBank/DDBJ databases">
        <title>Mycena genomes resolve the evolution of fungal bioluminescence.</title>
        <authorList>
            <person name="Tsai I.J."/>
        </authorList>
    </citation>
    <scope>NUCLEOTIDE SEQUENCE</scope>
    <source>
        <strain evidence="1">CCC161011</strain>
    </source>
</reference>
<evidence type="ECO:0000313" key="2">
    <source>
        <dbReference type="Proteomes" id="UP000620124"/>
    </source>
</evidence>
<dbReference type="EMBL" id="JACAZI010000003">
    <property type="protein sequence ID" value="KAF7365910.1"/>
    <property type="molecule type" value="Genomic_DNA"/>
</dbReference>
<sequence length="127" mass="13953">MGFMKPASIVLAKTPSPDRLLMIPVRFEGGLRAYLTQNEDDNRRRKKSSKTTRIKSKTLTIGTLPVGPKLGPKANHLVISRTARNVELGTPPPYREFSPPHRSANVQLVMLAPEPEDVGGASIVELK</sequence>
<dbReference type="OrthoDB" id="2874131at2759"/>
<proteinExistence type="predicted"/>
<keyword evidence="2" id="KW-1185">Reference proteome</keyword>
<protein>
    <submittedName>
        <fullName evidence="1">Uncharacterized protein</fullName>
    </submittedName>
</protein>
<organism evidence="1 2">
    <name type="scientific">Mycena venus</name>
    <dbReference type="NCBI Taxonomy" id="2733690"/>
    <lineage>
        <taxon>Eukaryota</taxon>
        <taxon>Fungi</taxon>
        <taxon>Dikarya</taxon>
        <taxon>Basidiomycota</taxon>
        <taxon>Agaricomycotina</taxon>
        <taxon>Agaricomycetes</taxon>
        <taxon>Agaricomycetidae</taxon>
        <taxon>Agaricales</taxon>
        <taxon>Marasmiineae</taxon>
        <taxon>Mycenaceae</taxon>
        <taxon>Mycena</taxon>
    </lineage>
</organism>